<gene>
    <name evidence="1" type="ORF">A7X83_20845</name>
</gene>
<dbReference type="AlphaFoldDB" id="A0A2W6IPG8"/>
<dbReference type="EMBL" id="LXXM01000038">
    <property type="protein sequence ID" value="PZS97350.1"/>
    <property type="molecule type" value="Genomic_DNA"/>
</dbReference>
<comment type="caution">
    <text evidence="1">The sequence shown here is derived from an EMBL/GenBank/DDBJ whole genome shotgun (WGS) entry which is preliminary data.</text>
</comment>
<proteinExistence type="predicted"/>
<evidence type="ECO:0000313" key="2">
    <source>
        <dbReference type="Proteomes" id="UP000249614"/>
    </source>
</evidence>
<organism evidence="1 2">
    <name type="scientific">Stenotrophomonas maltophilia</name>
    <name type="common">Pseudomonas maltophilia</name>
    <name type="synonym">Xanthomonas maltophilia</name>
    <dbReference type="NCBI Taxonomy" id="40324"/>
    <lineage>
        <taxon>Bacteria</taxon>
        <taxon>Pseudomonadati</taxon>
        <taxon>Pseudomonadota</taxon>
        <taxon>Gammaproteobacteria</taxon>
        <taxon>Lysobacterales</taxon>
        <taxon>Lysobacteraceae</taxon>
        <taxon>Stenotrophomonas</taxon>
        <taxon>Stenotrophomonas maltophilia group</taxon>
    </lineage>
</organism>
<reference evidence="1 2" key="1">
    <citation type="submission" date="2016-05" db="EMBL/GenBank/DDBJ databases">
        <authorList>
            <person name="Lavstsen T."/>
            <person name="Jespersen J.S."/>
        </authorList>
    </citation>
    <scope>NUCLEOTIDE SEQUENCE [LARGE SCALE GENOMIC DNA]</scope>
    <source>
        <strain evidence="1 2">SM-5815</strain>
    </source>
</reference>
<accession>A0A2W6IPG8</accession>
<evidence type="ECO:0000313" key="1">
    <source>
        <dbReference type="EMBL" id="PZS97350.1"/>
    </source>
</evidence>
<protein>
    <submittedName>
        <fullName evidence="1">Uncharacterized protein</fullName>
    </submittedName>
</protein>
<sequence>MALLLTAPAIAALPPAGEPGSTFQVHGEQVQHAVPAGWTLAWMDGDRSGNGEVLAEYLPPGEDLQRWRGGYLLIHRLPMPDAEVMKQVAASGATLVQVAVSQQQDKARGFCAGTFTPTSARSNRFNGVEFAVAGGFCDKVGPAAPFGEGAVVAYLQGNGFIHQIQYGWRPADAAQQRRDLPYRIAPAKVAGYMQAITASTLCGGASQPACASGGE</sequence>
<name>A0A2W6IPG8_STEMA</name>
<dbReference type="Proteomes" id="UP000249614">
    <property type="component" value="Unassembled WGS sequence"/>
</dbReference>